<accession>A0A7G9Z850</accession>
<evidence type="ECO:0000313" key="2">
    <source>
        <dbReference type="EMBL" id="QNO56434.1"/>
    </source>
</evidence>
<dbReference type="SUPFAM" id="SSF56281">
    <property type="entry name" value="Metallo-hydrolase/oxidoreductase"/>
    <property type="match status" value="1"/>
</dbReference>
<dbReference type="AlphaFoldDB" id="A0A7G9Z850"/>
<dbReference type="PANTHER" id="PTHR46018:SF2">
    <property type="entry name" value="ZINC PHOSPHODIESTERASE ELAC PROTEIN 1"/>
    <property type="match status" value="1"/>
</dbReference>
<reference evidence="2" key="1">
    <citation type="submission" date="2020-06" db="EMBL/GenBank/DDBJ databases">
        <title>Unique genomic features of the anaerobic methanotrophic archaea.</title>
        <authorList>
            <person name="Chadwick G.L."/>
            <person name="Skennerton C.T."/>
            <person name="Laso-Perez R."/>
            <person name="Leu A.O."/>
            <person name="Speth D.R."/>
            <person name="Yu H."/>
            <person name="Morgan-Lang C."/>
            <person name="Hatzenpichler R."/>
            <person name="Goudeau D."/>
            <person name="Malmstrom R."/>
            <person name="Brazelton W.J."/>
            <person name="Woyke T."/>
            <person name="Hallam S.J."/>
            <person name="Tyson G.W."/>
            <person name="Wegener G."/>
            <person name="Boetius A."/>
            <person name="Orphan V."/>
        </authorList>
    </citation>
    <scope>NUCLEOTIDE SEQUENCE</scope>
</reference>
<dbReference type="EMBL" id="MT631656">
    <property type="protein sequence ID" value="QNO56434.1"/>
    <property type="molecule type" value="Genomic_DNA"/>
</dbReference>
<protein>
    <submittedName>
        <fullName evidence="2">Ribonuclease Z</fullName>
        <ecNumber evidence="2">3.1.26.11</ecNumber>
    </submittedName>
</protein>
<feature type="domain" description="Metallo-beta-lactamase" evidence="1">
    <location>
        <begin position="16"/>
        <end position="187"/>
    </location>
</feature>
<gene>
    <name evidence="2" type="primary">rnz</name>
    <name evidence="2" type="ORF">OHJJKADD_00006</name>
</gene>
<dbReference type="Pfam" id="PF23023">
    <property type="entry name" value="Anti-Pycsar_Apyc1"/>
    <property type="match status" value="1"/>
</dbReference>
<proteinExistence type="predicted"/>
<dbReference type="EC" id="3.1.26.11" evidence="2"/>
<evidence type="ECO:0000259" key="1">
    <source>
        <dbReference type="SMART" id="SM00849"/>
    </source>
</evidence>
<name>A0A7G9Z850_9EURY</name>
<organism evidence="2">
    <name type="scientific">Candidatus Methanophaga sp. ANME-1 ERB7</name>
    <dbReference type="NCBI Taxonomy" id="2759913"/>
    <lineage>
        <taxon>Archaea</taxon>
        <taxon>Methanobacteriati</taxon>
        <taxon>Methanobacteriota</taxon>
        <taxon>Stenosarchaea group</taxon>
        <taxon>Methanomicrobia</taxon>
        <taxon>Candidatus Methanophagales</taxon>
        <taxon>Candidatus Methanophagaceae</taxon>
        <taxon>Candidatus Methanophaga</taxon>
    </lineage>
</organism>
<dbReference type="Gene3D" id="3.60.15.10">
    <property type="entry name" value="Ribonuclease Z/Hydroxyacylglutathione hydrolase-like"/>
    <property type="match status" value="1"/>
</dbReference>
<dbReference type="InterPro" id="IPR036866">
    <property type="entry name" value="RibonucZ/Hydroxyglut_hydro"/>
</dbReference>
<dbReference type="InterPro" id="IPR001279">
    <property type="entry name" value="Metallo-B-lactamas"/>
</dbReference>
<dbReference type="GO" id="GO:0042781">
    <property type="term" value="F:3'-tRNA processing endoribonuclease activity"/>
    <property type="evidence" value="ECO:0007669"/>
    <property type="project" value="UniProtKB-EC"/>
</dbReference>
<keyword evidence="2" id="KW-0378">Hydrolase</keyword>
<sequence length="241" mass="26641">MILTFLGVGEAFGQFANTSILVDGKLLLDCGPHTLLQLRKQQQDLKEIELVFLSHFHGDHTLGLPALLLASHEENRVEELKIFGPSGLREKIEDLLEISYRKSIEDLSFELDTFEVPDLKEGTTHKDYKLEFAQTAHSIECCSIAISKSGKKMTYTSDGAPTEDTVSIASDSDILIAEAYSEGFSGHSSAVKAAELAFRSHSKSLALVHISRNKNGEEELEKAKRIFKNSFLPTDSLTVTI</sequence>
<dbReference type="PANTHER" id="PTHR46018">
    <property type="entry name" value="ZINC PHOSPHODIESTERASE ELAC PROTEIN 1"/>
    <property type="match status" value="1"/>
</dbReference>
<dbReference type="SMART" id="SM00849">
    <property type="entry name" value="Lactamase_B"/>
    <property type="match status" value="1"/>
</dbReference>